<gene>
    <name evidence="2" type="ORF">EFR84_08650</name>
</gene>
<protein>
    <submittedName>
        <fullName evidence="2">Uncharacterized protein</fullName>
    </submittedName>
</protein>
<evidence type="ECO:0000313" key="2">
    <source>
        <dbReference type="EMBL" id="RUM07540.1"/>
    </source>
</evidence>
<proteinExistence type="predicted"/>
<feature type="region of interest" description="Disordered" evidence="1">
    <location>
        <begin position="34"/>
        <end position="54"/>
    </location>
</feature>
<evidence type="ECO:0000313" key="3">
    <source>
        <dbReference type="Proteomes" id="UP000278081"/>
    </source>
</evidence>
<evidence type="ECO:0000256" key="1">
    <source>
        <dbReference type="SAM" id="MobiDB-lite"/>
    </source>
</evidence>
<accession>A0A3S0R248</accession>
<organism evidence="2 3">
    <name type="scientific">Rhizobium chutanense</name>
    <dbReference type="NCBI Taxonomy" id="2035448"/>
    <lineage>
        <taxon>Bacteria</taxon>
        <taxon>Pseudomonadati</taxon>
        <taxon>Pseudomonadota</taxon>
        <taxon>Alphaproteobacteria</taxon>
        <taxon>Hyphomicrobiales</taxon>
        <taxon>Rhizobiaceae</taxon>
        <taxon>Rhizobium/Agrobacterium group</taxon>
        <taxon>Rhizobium</taxon>
    </lineage>
</organism>
<name>A0A3S0R248_9HYPH</name>
<sequence length="83" mass="8847">MCKPNGKAGIPAACPHRGDCRGCPMQLSAMAEEGSLTSGRANQGSTCATPGGLPGDRPQIWESYADSEKLDRFRSIRAKIIRI</sequence>
<dbReference type="AlphaFoldDB" id="A0A3S0R248"/>
<comment type="caution">
    <text evidence="2">The sequence shown here is derived from an EMBL/GenBank/DDBJ whole genome shotgun (WGS) entry which is preliminary data.</text>
</comment>
<reference evidence="2 3" key="1">
    <citation type="submission" date="2018-11" db="EMBL/GenBank/DDBJ databases">
        <title>Rhizobium chutanense sp. nov., isolated from root nodules of Phaseolus vulgaris in China.</title>
        <authorList>
            <person name="Huo Y."/>
        </authorList>
    </citation>
    <scope>NUCLEOTIDE SEQUENCE [LARGE SCALE GENOMIC DNA]</scope>
    <source>
        <strain evidence="2 3">C16</strain>
    </source>
</reference>
<dbReference type="OrthoDB" id="8383789at2"/>
<dbReference type="EMBL" id="RJTJ01000006">
    <property type="protein sequence ID" value="RUM07540.1"/>
    <property type="molecule type" value="Genomic_DNA"/>
</dbReference>
<feature type="compositionally biased region" description="Polar residues" evidence="1">
    <location>
        <begin position="35"/>
        <end position="48"/>
    </location>
</feature>
<dbReference type="Proteomes" id="UP000278081">
    <property type="component" value="Unassembled WGS sequence"/>
</dbReference>